<dbReference type="Gene3D" id="1.10.260.40">
    <property type="entry name" value="lambda repressor-like DNA-binding domains"/>
    <property type="match status" value="1"/>
</dbReference>
<gene>
    <name evidence="5" type="primary">cytR</name>
    <name evidence="5" type="ORF">COCCU_11085</name>
</gene>
<evidence type="ECO:0000256" key="1">
    <source>
        <dbReference type="ARBA" id="ARBA00023015"/>
    </source>
</evidence>
<proteinExistence type="predicted"/>
<dbReference type="GO" id="GO:0003700">
    <property type="term" value="F:DNA-binding transcription factor activity"/>
    <property type="evidence" value="ECO:0007669"/>
    <property type="project" value="TreeGrafter"/>
</dbReference>
<dbReference type="PANTHER" id="PTHR30146">
    <property type="entry name" value="LACI-RELATED TRANSCRIPTIONAL REPRESSOR"/>
    <property type="match status" value="1"/>
</dbReference>
<dbReference type="CDD" id="cd06267">
    <property type="entry name" value="PBP1_LacI_sugar_binding-like"/>
    <property type="match status" value="1"/>
</dbReference>
<dbReference type="InterPro" id="IPR000843">
    <property type="entry name" value="HTH_LacI"/>
</dbReference>
<dbReference type="Gene3D" id="3.40.50.2300">
    <property type="match status" value="2"/>
</dbReference>
<evidence type="ECO:0000256" key="2">
    <source>
        <dbReference type="ARBA" id="ARBA00023125"/>
    </source>
</evidence>
<dbReference type="CDD" id="cd01392">
    <property type="entry name" value="HTH_LacI"/>
    <property type="match status" value="1"/>
</dbReference>
<keyword evidence="1" id="KW-0805">Transcription regulation</keyword>
<dbReference type="InterPro" id="IPR046335">
    <property type="entry name" value="LacI/GalR-like_sensor"/>
</dbReference>
<dbReference type="Pfam" id="PF13377">
    <property type="entry name" value="Peripla_BP_3"/>
    <property type="match status" value="1"/>
</dbReference>
<keyword evidence="3" id="KW-0804">Transcription</keyword>
<dbReference type="InterPro" id="IPR028082">
    <property type="entry name" value="Peripla_BP_I"/>
</dbReference>
<evidence type="ECO:0000313" key="5">
    <source>
        <dbReference type="EMBL" id="QGU08129.1"/>
    </source>
</evidence>
<protein>
    <submittedName>
        <fullName evidence="5">HTH-type transcriptional repressor CytR</fullName>
    </submittedName>
</protein>
<feature type="domain" description="HTH lacI-type" evidence="4">
    <location>
        <begin position="14"/>
        <end position="68"/>
    </location>
</feature>
<evidence type="ECO:0000259" key="4">
    <source>
        <dbReference type="PROSITE" id="PS50932"/>
    </source>
</evidence>
<keyword evidence="6" id="KW-1185">Reference proteome</keyword>
<dbReference type="SMART" id="SM00354">
    <property type="entry name" value="HTH_LACI"/>
    <property type="match status" value="1"/>
</dbReference>
<sequence>MKQTEGDPSAGREVTIYDVAEKAGVAASTVSRTFSRPDRVSFKTAEKIRAAAAELGYRTELATRRLDAREAGERFNLIGMISADIQNPFFLELLRGAEHAALTQKMVVTVADSSESLPRSQQAVERLLPHVDGLLLASSRLSSGEVQKIARSVPTVVLNRPVPGVPSVMVDNYEGAIKAAIHLEDQGSRSITYLAGPENSWADATRWRGLIEAVGNTEASSPTVTFTRSTTLSLEQVRRLARISVHRMLVDEPTIRGGRRVFESWRKNPTDAVLCFNDLVAIGFMKQAQHAGLRIPEDVAVVGFDNTELTTIISPSLTTVAGPLTTVGRVATANLIALIKGVELPLARPRVLPTRLIVRESSMRRTPRARRIDP</sequence>
<dbReference type="SUPFAM" id="SSF47413">
    <property type="entry name" value="lambda repressor-like DNA-binding domains"/>
    <property type="match status" value="1"/>
</dbReference>
<dbReference type="EMBL" id="CP046455">
    <property type="protein sequence ID" value="QGU08129.1"/>
    <property type="molecule type" value="Genomic_DNA"/>
</dbReference>
<dbReference type="SUPFAM" id="SSF53822">
    <property type="entry name" value="Periplasmic binding protein-like I"/>
    <property type="match status" value="1"/>
</dbReference>
<dbReference type="RefSeq" id="WP_156231542.1">
    <property type="nucleotide sequence ID" value="NZ_CP046455.1"/>
</dbReference>
<dbReference type="InterPro" id="IPR010982">
    <property type="entry name" value="Lambda_DNA-bd_dom_sf"/>
</dbReference>
<dbReference type="GO" id="GO:0000976">
    <property type="term" value="F:transcription cis-regulatory region binding"/>
    <property type="evidence" value="ECO:0007669"/>
    <property type="project" value="TreeGrafter"/>
</dbReference>
<evidence type="ECO:0000256" key="3">
    <source>
        <dbReference type="ARBA" id="ARBA00023163"/>
    </source>
</evidence>
<reference evidence="5 6" key="1">
    <citation type="submission" date="2019-11" db="EMBL/GenBank/DDBJ databases">
        <title>Complete genome sequence of Corynebacterium kalinowskii 1959, a novel Corynebacterium species isolated from soil of a small paddock in Vilsendorf, Germany.</title>
        <authorList>
            <person name="Schaffert L."/>
            <person name="Ruwe M."/>
            <person name="Milse J."/>
            <person name="Hanuschka K."/>
            <person name="Ortseifen V."/>
            <person name="Droste J."/>
            <person name="Brandt D."/>
            <person name="Schlueter L."/>
            <person name="Kutter Y."/>
            <person name="Vinke S."/>
            <person name="Viehoefer P."/>
            <person name="Jacob L."/>
            <person name="Luebke N.-C."/>
            <person name="Schulte-Berndt E."/>
            <person name="Hain C."/>
            <person name="Linder M."/>
            <person name="Schmidt P."/>
            <person name="Wollenschlaeger L."/>
            <person name="Luttermann T."/>
            <person name="Thieme E."/>
            <person name="Hassa J."/>
            <person name="Haak M."/>
            <person name="Wittchen M."/>
            <person name="Mentz A."/>
            <person name="Persicke M."/>
            <person name="Busche T."/>
            <person name="Ruckert C."/>
        </authorList>
    </citation>
    <scope>NUCLEOTIDE SEQUENCE [LARGE SCALE GENOMIC DNA]</scope>
    <source>
        <strain evidence="5 6">2039</strain>
    </source>
</reference>
<dbReference type="AlphaFoldDB" id="A0A6B8VYL9"/>
<organism evidence="5 6">
    <name type="scientific">Corynebacterium occultum</name>
    <dbReference type="NCBI Taxonomy" id="2675219"/>
    <lineage>
        <taxon>Bacteria</taxon>
        <taxon>Bacillati</taxon>
        <taxon>Actinomycetota</taxon>
        <taxon>Actinomycetes</taxon>
        <taxon>Mycobacteriales</taxon>
        <taxon>Corynebacteriaceae</taxon>
        <taxon>Corynebacterium</taxon>
    </lineage>
</organism>
<keyword evidence="2" id="KW-0238">DNA-binding</keyword>
<dbReference type="Proteomes" id="UP000424462">
    <property type="component" value="Chromosome"/>
</dbReference>
<dbReference type="PROSITE" id="PS50932">
    <property type="entry name" value="HTH_LACI_2"/>
    <property type="match status" value="1"/>
</dbReference>
<dbReference type="PANTHER" id="PTHR30146:SF109">
    <property type="entry name" value="HTH-TYPE TRANSCRIPTIONAL REGULATOR GALS"/>
    <property type="match status" value="1"/>
</dbReference>
<name>A0A6B8VYL9_9CORY</name>
<dbReference type="KEGG" id="cok:COCCU_11085"/>
<accession>A0A6B8VYL9</accession>
<dbReference type="Pfam" id="PF00356">
    <property type="entry name" value="LacI"/>
    <property type="match status" value="1"/>
</dbReference>
<evidence type="ECO:0000313" key="6">
    <source>
        <dbReference type="Proteomes" id="UP000424462"/>
    </source>
</evidence>